<dbReference type="PANTHER" id="PTHR36513">
    <property type="entry name" value="ABC TRANSMEMBRANE TYPE-1 DOMAIN-CONTAINING PROTEIN"/>
    <property type="match status" value="1"/>
</dbReference>
<dbReference type="PANTHER" id="PTHR36513:SF1">
    <property type="entry name" value="TRANSMEMBRANE PROTEIN"/>
    <property type="match status" value="1"/>
</dbReference>
<gene>
    <name evidence="1" type="ORF">AB2B41_20685</name>
</gene>
<dbReference type="InterPro" id="IPR010297">
    <property type="entry name" value="DUF900_hydrolase"/>
</dbReference>
<sequence>MTVADHEREKGKGMNSGLLHAWSKCLILVAALTLASCSRPPSIIGVEHPDIPVASIEDASIKKVFIATTRSPSDKPGVFLSANRSKELGLASVDVSIPPIHEAGNLERPKRLPPDPRTEFTVINPVIYASDAAFVRELNAALMEWPKGKREILLFIHGYNTSTTDAVLRLAQFAHDSGFEGVPILFSWASASQTAKYVFDLNSALIAREKVSRLSFLLDQTNAETYDILAHSMGTLPTMEGLLERSRQGQLNRRGRLGNVILASPDIDLDLFRSQLAQFVDRPDNFFVLLSKDDRALRLSRFIAGGVPRVGAANAEELAGLGVTVVDLSEVEDNGTLSHAKFAASPDIVKLIGRGLNQASRFDQSEATPQLEDTLVALSVRILF</sequence>
<reference evidence="1 2" key="1">
    <citation type="submission" date="2024-07" db="EMBL/GenBank/DDBJ databases">
        <title>Marimonas sp.nov., isolated from tidal-flat sediment.</title>
        <authorList>
            <person name="Jayan J.N."/>
            <person name="Lee S.S."/>
        </authorList>
    </citation>
    <scope>NUCLEOTIDE SEQUENCE [LARGE SCALE GENOMIC DNA]</scope>
    <source>
        <strain evidence="1 2">MJW-29</strain>
    </source>
</reference>
<accession>A0ABV3RUM8</accession>
<dbReference type="Proteomes" id="UP001556098">
    <property type="component" value="Unassembled WGS sequence"/>
</dbReference>
<dbReference type="RefSeq" id="WP_367879725.1">
    <property type="nucleotide sequence ID" value="NZ_JBFNXX010000028.1"/>
</dbReference>
<evidence type="ECO:0000313" key="1">
    <source>
        <dbReference type="EMBL" id="MEW9922029.1"/>
    </source>
</evidence>
<dbReference type="InterPro" id="IPR014586">
    <property type="entry name" value="UCP033909"/>
</dbReference>
<comment type="caution">
    <text evidence="1">The sequence shown here is derived from an EMBL/GenBank/DDBJ whole genome shotgun (WGS) entry which is preliminary data.</text>
</comment>
<dbReference type="PIRSF" id="PIRSF033909">
    <property type="entry name" value="UCP033909"/>
    <property type="match status" value="1"/>
</dbReference>
<proteinExistence type="predicted"/>
<dbReference type="InterPro" id="IPR029058">
    <property type="entry name" value="AB_hydrolase_fold"/>
</dbReference>
<dbReference type="Gene3D" id="3.40.50.1820">
    <property type="entry name" value="alpha/beta hydrolase"/>
    <property type="match status" value="1"/>
</dbReference>
<dbReference type="GO" id="GO:0016787">
    <property type="term" value="F:hydrolase activity"/>
    <property type="evidence" value="ECO:0007669"/>
    <property type="project" value="UniProtKB-KW"/>
</dbReference>
<name>A0ABV3RUM8_9RHOB</name>
<keyword evidence="1" id="KW-0378">Hydrolase</keyword>
<keyword evidence="2" id="KW-1185">Reference proteome</keyword>
<dbReference type="Pfam" id="PF05990">
    <property type="entry name" value="DUF900"/>
    <property type="match status" value="1"/>
</dbReference>
<organism evidence="1 2">
    <name type="scientific">Sulfitobacter sediminis</name>
    <dbReference type="NCBI Taxonomy" id="3234186"/>
    <lineage>
        <taxon>Bacteria</taxon>
        <taxon>Pseudomonadati</taxon>
        <taxon>Pseudomonadota</taxon>
        <taxon>Alphaproteobacteria</taxon>
        <taxon>Rhodobacterales</taxon>
        <taxon>Roseobacteraceae</taxon>
        <taxon>Sulfitobacter</taxon>
    </lineage>
</organism>
<protein>
    <submittedName>
        <fullName evidence="1">Alpha/beta hydrolase</fullName>
    </submittedName>
</protein>
<dbReference type="SUPFAM" id="SSF53474">
    <property type="entry name" value="alpha/beta-Hydrolases"/>
    <property type="match status" value="1"/>
</dbReference>
<dbReference type="EMBL" id="JBFNXX010000028">
    <property type="protein sequence ID" value="MEW9922029.1"/>
    <property type="molecule type" value="Genomic_DNA"/>
</dbReference>
<evidence type="ECO:0000313" key="2">
    <source>
        <dbReference type="Proteomes" id="UP001556098"/>
    </source>
</evidence>